<reference evidence="3 4" key="1">
    <citation type="journal article" date="2015" name="Proc. Natl. Acad. Sci. U.S.A.">
        <title>The resurrection genome of Boea hygrometrica: A blueprint for survival of dehydration.</title>
        <authorList>
            <person name="Xiao L."/>
            <person name="Yang G."/>
            <person name="Zhang L."/>
            <person name="Yang X."/>
            <person name="Zhao S."/>
            <person name="Ji Z."/>
            <person name="Zhou Q."/>
            <person name="Hu M."/>
            <person name="Wang Y."/>
            <person name="Chen M."/>
            <person name="Xu Y."/>
            <person name="Jin H."/>
            <person name="Xiao X."/>
            <person name="Hu G."/>
            <person name="Bao F."/>
            <person name="Hu Y."/>
            <person name="Wan P."/>
            <person name="Li L."/>
            <person name="Deng X."/>
            <person name="Kuang T."/>
            <person name="Xiang C."/>
            <person name="Zhu J.K."/>
            <person name="Oliver M.J."/>
            <person name="He Y."/>
        </authorList>
    </citation>
    <scope>NUCLEOTIDE SEQUENCE [LARGE SCALE GENOMIC DNA]</scope>
    <source>
        <strain evidence="4">cv. XS01</strain>
    </source>
</reference>
<dbReference type="AlphaFoldDB" id="A0A2Z7CDD5"/>
<keyword evidence="3" id="KW-0969">Cilium</keyword>
<feature type="coiled-coil region" evidence="1">
    <location>
        <begin position="238"/>
        <end position="265"/>
    </location>
</feature>
<organism evidence="3 4">
    <name type="scientific">Dorcoceras hygrometricum</name>
    <dbReference type="NCBI Taxonomy" id="472368"/>
    <lineage>
        <taxon>Eukaryota</taxon>
        <taxon>Viridiplantae</taxon>
        <taxon>Streptophyta</taxon>
        <taxon>Embryophyta</taxon>
        <taxon>Tracheophyta</taxon>
        <taxon>Spermatophyta</taxon>
        <taxon>Magnoliopsida</taxon>
        <taxon>eudicotyledons</taxon>
        <taxon>Gunneridae</taxon>
        <taxon>Pentapetalae</taxon>
        <taxon>asterids</taxon>
        <taxon>lamiids</taxon>
        <taxon>Lamiales</taxon>
        <taxon>Gesneriaceae</taxon>
        <taxon>Didymocarpoideae</taxon>
        <taxon>Trichosporeae</taxon>
        <taxon>Loxocarpinae</taxon>
        <taxon>Dorcoceras</taxon>
    </lineage>
</organism>
<keyword evidence="3" id="KW-0282">Flagellum</keyword>
<dbReference type="EMBL" id="KQ996431">
    <property type="protein sequence ID" value="KZV45071.1"/>
    <property type="molecule type" value="Genomic_DNA"/>
</dbReference>
<feature type="compositionally biased region" description="Basic and acidic residues" evidence="2">
    <location>
        <begin position="214"/>
        <end position="228"/>
    </location>
</feature>
<keyword evidence="1" id="KW-0175">Coiled coil</keyword>
<evidence type="ECO:0000313" key="4">
    <source>
        <dbReference type="Proteomes" id="UP000250235"/>
    </source>
</evidence>
<evidence type="ECO:0000313" key="3">
    <source>
        <dbReference type="EMBL" id="KZV45071.1"/>
    </source>
</evidence>
<protein>
    <submittedName>
        <fullName evidence="3">Flagellar associated protein</fullName>
    </submittedName>
</protein>
<keyword evidence="3" id="KW-0966">Cell projection</keyword>
<dbReference type="Proteomes" id="UP000250235">
    <property type="component" value="Unassembled WGS sequence"/>
</dbReference>
<name>A0A2Z7CDD5_9LAMI</name>
<evidence type="ECO:0000256" key="1">
    <source>
        <dbReference type="SAM" id="Coils"/>
    </source>
</evidence>
<proteinExistence type="predicted"/>
<sequence>MQAKSTAGGPEGHIGTTYEIEEWVDNVERIEKEESSNRIEKETATNEGAIVMRSGPEQPAQESQTYTGKSVYAPIEIREINWVTYFLPKIDPADKGKEFYLILIDQIHKLLKIRDLVWYKLVELHMREVVVEHWKEFHKDKPSYNQDLMAIRLLEAELAQTRKSINLFQAKAGLPVTYNERSAYRVASSDITPCLTWEEFKSQISKLTNPPSDRQMDQDKEHQDKESSEGEDDADFMRQSTVQLRKQLENEVDGMEIKINVQESTLVRKFADNQQNLSALETGLVRHFADRQQHIVDEVTTLKSQVECLKELRDAKRGKENRGRTKQ</sequence>
<evidence type="ECO:0000256" key="2">
    <source>
        <dbReference type="SAM" id="MobiDB-lite"/>
    </source>
</evidence>
<feature type="region of interest" description="Disordered" evidence="2">
    <location>
        <begin position="206"/>
        <end position="237"/>
    </location>
</feature>
<gene>
    <name evidence="3" type="ORF">F511_28848</name>
</gene>
<accession>A0A2Z7CDD5</accession>
<keyword evidence="4" id="KW-1185">Reference proteome</keyword>